<evidence type="ECO:0000313" key="2">
    <source>
        <dbReference type="Proteomes" id="UP000217696"/>
    </source>
</evidence>
<dbReference type="EMBL" id="AP017312">
    <property type="protein sequence ID" value="BAU28201.1"/>
    <property type="molecule type" value="Genomic_DNA"/>
</dbReference>
<accession>A0A0U4WHX4</accession>
<reference evidence="1 2" key="1">
    <citation type="submission" date="2015-12" db="EMBL/GenBank/DDBJ databases">
        <title>Genome sequence of Aneurinibacillus soli.</title>
        <authorList>
            <person name="Lee J.S."/>
            <person name="Lee K.C."/>
            <person name="Kim K.K."/>
            <person name="Lee B.W."/>
        </authorList>
    </citation>
    <scope>NUCLEOTIDE SEQUENCE [LARGE SCALE GENOMIC DNA]</scope>
    <source>
        <strain evidence="1 2">CB4</strain>
    </source>
</reference>
<sequence>MEKSCDYCGNSMHVHLRKIVYMNCMEVEHVPVYRCSGCDHNELMDQVKDELKRLLIHLQPEKGTVSFADYSSFTRMLLSKCNQEAELGVDDWLDMYLLVLSLNDVEWLNEIKIKLQRYSASLVVKPSYIQNTSG</sequence>
<protein>
    <submittedName>
        <fullName evidence="1">Uncharacterized protein</fullName>
    </submittedName>
</protein>
<dbReference type="AlphaFoldDB" id="A0A0U4WHX4"/>
<evidence type="ECO:0000313" key="1">
    <source>
        <dbReference type="EMBL" id="BAU28201.1"/>
    </source>
</evidence>
<name>A0A0U4WHX4_9BACL</name>
<gene>
    <name evidence="1" type="ORF">CB4_02375</name>
</gene>
<proteinExistence type="predicted"/>
<dbReference type="OrthoDB" id="2974439at2"/>
<dbReference type="RefSeq" id="WP_096465977.1">
    <property type="nucleotide sequence ID" value="NZ_QJSZ01000001.1"/>
</dbReference>
<dbReference type="Proteomes" id="UP000217696">
    <property type="component" value="Chromosome"/>
</dbReference>
<dbReference type="KEGG" id="asoc:CB4_02375"/>
<organism evidence="1 2">
    <name type="scientific">Aneurinibacillus soli</name>
    <dbReference type="NCBI Taxonomy" id="1500254"/>
    <lineage>
        <taxon>Bacteria</taxon>
        <taxon>Bacillati</taxon>
        <taxon>Bacillota</taxon>
        <taxon>Bacilli</taxon>
        <taxon>Bacillales</taxon>
        <taxon>Paenibacillaceae</taxon>
        <taxon>Aneurinibacillus group</taxon>
        <taxon>Aneurinibacillus</taxon>
    </lineage>
</organism>
<keyword evidence="2" id="KW-1185">Reference proteome</keyword>